<proteinExistence type="predicted"/>
<dbReference type="Proteomes" id="UP001156666">
    <property type="component" value="Unassembled WGS sequence"/>
</dbReference>
<evidence type="ECO:0000313" key="1">
    <source>
        <dbReference type="EMBL" id="GLR16413.1"/>
    </source>
</evidence>
<gene>
    <name evidence="1" type="ORF">GCM10007940_10280</name>
</gene>
<dbReference type="AlphaFoldDB" id="A0AA37SPJ1"/>
<accession>A0AA37SPJ1</accession>
<name>A0AA37SPJ1_9BACT</name>
<dbReference type="RefSeq" id="WP_235293219.1">
    <property type="nucleotide sequence ID" value="NZ_BSOH01000005.1"/>
</dbReference>
<organism evidence="1 2">
    <name type="scientific">Portibacter lacus</name>
    <dbReference type="NCBI Taxonomy" id="1099794"/>
    <lineage>
        <taxon>Bacteria</taxon>
        <taxon>Pseudomonadati</taxon>
        <taxon>Bacteroidota</taxon>
        <taxon>Saprospiria</taxon>
        <taxon>Saprospirales</taxon>
        <taxon>Haliscomenobacteraceae</taxon>
        <taxon>Portibacter</taxon>
    </lineage>
</organism>
<sequence>MSKEVKIMCPKCDWEPDGGSWWMCECGHSWNTFETTGRCPKCKKIWQDTQCPGPGVPNGCGEWSPHIDWYRNLDEKLRAELEKALEIVGVEV</sequence>
<protein>
    <submittedName>
        <fullName evidence="1">Uncharacterized protein</fullName>
    </submittedName>
</protein>
<keyword evidence="2" id="KW-1185">Reference proteome</keyword>
<evidence type="ECO:0000313" key="2">
    <source>
        <dbReference type="Proteomes" id="UP001156666"/>
    </source>
</evidence>
<dbReference type="EMBL" id="BSOH01000005">
    <property type="protein sequence ID" value="GLR16413.1"/>
    <property type="molecule type" value="Genomic_DNA"/>
</dbReference>
<reference evidence="1" key="2">
    <citation type="submission" date="2023-01" db="EMBL/GenBank/DDBJ databases">
        <title>Draft genome sequence of Portibacter lacus strain NBRC 108769.</title>
        <authorList>
            <person name="Sun Q."/>
            <person name="Mori K."/>
        </authorList>
    </citation>
    <scope>NUCLEOTIDE SEQUENCE</scope>
    <source>
        <strain evidence="1">NBRC 108769</strain>
    </source>
</reference>
<comment type="caution">
    <text evidence="1">The sequence shown here is derived from an EMBL/GenBank/DDBJ whole genome shotgun (WGS) entry which is preliminary data.</text>
</comment>
<reference evidence="1" key="1">
    <citation type="journal article" date="2014" name="Int. J. Syst. Evol. Microbiol.">
        <title>Complete genome sequence of Corynebacterium casei LMG S-19264T (=DSM 44701T), isolated from a smear-ripened cheese.</title>
        <authorList>
            <consortium name="US DOE Joint Genome Institute (JGI-PGF)"/>
            <person name="Walter F."/>
            <person name="Albersmeier A."/>
            <person name="Kalinowski J."/>
            <person name="Ruckert C."/>
        </authorList>
    </citation>
    <scope>NUCLEOTIDE SEQUENCE</scope>
    <source>
        <strain evidence="1">NBRC 108769</strain>
    </source>
</reference>